<keyword evidence="8" id="KW-0675">Receptor</keyword>
<evidence type="ECO:0000256" key="5">
    <source>
        <dbReference type="SAM" id="SignalP"/>
    </source>
</evidence>
<reference evidence="9 11" key="2">
    <citation type="submission" date="2016-10" db="EMBL/GenBank/DDBJ databases">
        <authorList>
            <person name="de Groot N.N."/>
        </authorList>
    </citation>
    <scope>NUCLEOTIDE SEQUENCE [LARGE SCALE GENOMIC DNA]</scope>
    <source>
        <strain evidence="9 11">DSM 25947</strain>
    </source>
</reference>
<keyword evidence="10" id="KW-1185">Reference proteome</keyword>
<feature type="domain" description="TonB-dependent receptor-like beta-barrel" evidence="6">
    <location>
        <begin position="465"/>
        <end position="975"/>
    </location>
</feature>
<comment type="similarity">
    <text evidence="4">Belongs to the TonB-dependent receptor family.</text>
</comment>
<evidence type="ECO:0000313" key="11">
    <source>
        <dbReference type="Proteomes" id="UP000181981"/>
    </source>
</evidence>
<feature type="signal peptide" evidence="5">
    <location>
        <begin position="1"/>
        <end position="20"/>
    </location>
</feature>
<dbReference type="InterPro" id="IPR008969">
    <property type="entry name" value="CarboxyPept-like_regulatory"/>
</dbReference>
<keyword evidence="2 4" id="KW-0472">Membrane</keyword>
<feature type="chain" id="PRO_5010514885" evidence="5">
    <location>
        <begin position="21"/>
        <end position="1017"/>
    </location>
</feature>
<dbReference type="AlphaFoldDB" id="X5DD14"/>
<dbReference type="InterPro" id="IPR023996">
    <property type="entry name" value="TonB-dep_OMP_SusC/RagA"/>
</dbReference>
<dbReference type="SUPFAM" id="SSF49464">
    <property type="entry name" value="Carboxypeptidase regulatory domain-like"/>
    <property type="match status" value="1"/>
</dbReference>
<dbReference type="Pfam" id="PF13715">
    <property type="entry name" value="CarbopepD_reg_2"/>
    <property type="match status" value="1"/>
</dbReference>
<dbReference type="FunFam" id="2.170.130.10:FF:000008">
    <property type="entry name" value="SusC/RagA family TonB-linked outer membrane protein"/>
    <property type="match status" value="1"/>
</dbReference>
<dbReference type="KEGG" id="dori:FH5T_02605"/>
<dbReference type="STRING" id="1168034.FH5T_02605"/>
<keyword evidence="5" id="KW-0732">Signal</keyword>
<reference evidence="8 10" key="1">
    <citation type="submission" date="2014-03" db="EMBL/GenBank/DDBJ databases">
        <title>Complete genome sequence of a deeply braunched marine Bacteroidia bacterium Draconibacterium orientale type strain FH5T.</title>
        <authorList>
            <person name="Li X."/>
            <person name="Wang X."/>
            <person name="Xie Z."/>
            <person name="Du Z."/>
            <person name="Chen G."/>
        </authorList>
    </citation>
    <scope>NUCLEOTIDE SEQUENCE [LARGE SCALE GENOMIC DNA]</scope>
    <source>
        <strain evidence="8 10">FH5</strain>
    </source>
</reference>
<dbReference type="eggNOG" id="COG4771">
    <property type="taxonomic scope" value="Bacteria"/>
</dbReference>
<protein>
    <submittedName>
        <fullName evidence="8">Membrane receptor RagA</fullName>
    </submittedName>
    <submittedName>
        <fullName evidence="9">TonB-linked outer membrane protein, SusC/RagA family</fullName>
    </submittedName>
</protein>
<dbReference type="HOGENOM" id="CLU_004317_0_2_10"/>
<dbReference type="InterPro" id="IPR000531">
    <property type="entry name" value="Beta-barrel_TonB"/>
</dbReference>
<comment type="subcellular location">
    <subcellularLocation>
        <location evidence="1 4">Cell outer membrane</location>
    </subcellularLocation>
</comment>
<dbReference type="InterPro" id="IPR023997">
    <property type="entry name" value="TonB-dep_OMP_SusC/RagA_CS"/>
</dbReference>
<dbReference type="EMBL" id="CP007451">
    <property type="protein sequence ID" value="AHW58854.1"/>
    <property type="molecule type" value="Genomic_DNA"/>
</dbReference>
<dbReference type="Gene3D" id="2.40.170.20">
    <property type="entry name" value="TonB-dependent receptor, beta-barrel domain"/>
    <property type="match status" value="1"/>
</dbReference>
<dbReference type="NCBIfam" id="TIGR04057">
    <property type="entry name" value="SusC_RagA_signa"/>
    <property type="match status" value="1"/>
</dbReference>
<dbReference type="NCBIfam" id="TIGR04056">
    <property type="entry name" value="OMP_RagA_SusC"/>
    <property type="match status" value="1"/>
</dbReference>
<dbReference type="Gene3D" id="2.170.130.10">
    <property type="entry name" value="TonB-dependent receptor, plug domain"/>
    <property type="match status" value="1"/>
</dbReference>
<dbReference type="GO" id="GO:0009279">
    <property type="term" value="C:cell outer membrane"/>
    <property type="evidence" value="ECO:0007669"/>
    <property type="project" value="UniProtKB-SubCell"/>
</dbReference>
<organism evidence="9 11">
    <name type="scientific">Draconibacterium orientale</name>
    <dbReference type="NCBI Taxonomy" id="1168034"/>
    <lineage>
        <taxon>Bacteria</taxon>
        <taxon>Pseudomonadati</taxon>
        <taxon>Bacteroidota</taxon>
        <taxon>Bacteroidia</taxon>
        <taxon>Marinilabiliales</taxon>
        <taxon>Prolixibacteraceae</taxon>
        <taxon>Draconibacterium</taxon>
    </lineage>
</organism>
<accession>X5DD14</accession>
<evidence type="ECO:0000259" key="6">
    <source>
        <dbReference type="Pfam" id="PF00593"/>
    </source>
</evidence>
<dbReference type="Proteomes" id="UP000181981">
    <property type="component" value="Unassembled WGS sequence"/>
</dbReference>
<evidence type="ECO:0000313" key="10">
    <source>
        <dbReference type="Proteomes" id="UP000023772"/>
    </source>
</evidence>
<dbReference type="InterPro" id="IPR036942">
    <property type="entry name" value="Beta-barrel_TonB_sf"/>
</dbReference>
<dbReference type="Gene3D" id="2.60.40.1120">
    <property type="entry name" value="Carboxypeptidase-like, regulatory domain"/>
    <property type="match status" value="1"/>
</dbReference>
<dbReference type="SUPFAM" id="SSF56935">
    <property type="entry name" value="Porins"/>
    <property type="match status" value="1"/>
</dbReference>
<keyword evidence="4" id="KW-0798">TonB box</keyword>
<dbReference type="InterPro" id="IPR037066">
    <property type="entry name" value="Plug_dom_sf"/>
</dbReference>
<dbReference type="OrthoDB" id="1096961at2"/>
<evidence type="ECO:0000256" key="1">
    <source>
        <dbReference type="ARBA" id="ARBA00004442"/>
    </source>
</evidence>
<evidence type="ECO:0000256" key="2">
    <source>
        <dbReference type="ARBA" id="ARBA00023136"/>
    </source>
</evidence>
<name>X5DD14_9BACT</name>
<dbReference type="InterPro" id="IPR012910">
    <property type="entry name" value="Plug_dom"/>
</dbReference>
<dbReference type="Proteomes" id="UP000023772">
    <property type="component" value="Chromosome"/>
</dbReference>
<evidence type="ECO:0000313" key="9">
    <source>
        <dbReference type="EMBL" id="SET93448.1"/>
    </source>
</evidence>
<feature type="domain" description="TonB-dependent receptor plug" evidence="7">
    <location>
        <begin position="112"/>
        <end position="238"/>
    </location>
</feature>
<dbReference type="Pfam" id="PF07715">
    <property type="entry name" value="Plug"/>
    <property type="match status" value="1"/>
</dbReference>
<sequence length="1017" mass="110277">MNKLKLLSLVLFILPVTLFAQNNITGVVKSDDGEELPGVTIIVEGTTQGTTSNFNGEYSISAPADGNLVFSFIGYLSQTVPVNGQSKINVVLKQDIEELEQVVVIGYGTVKKSDLTGSVTSVKAEDLNPGANASVEQALQGRVAGVQISQKSNEPGGGLSISIRGSGSIQAGNEPLYVVDGVIVNNGSVAGTGGVGFTGNQNPRNPLNSLNPSDIASLEVLKDASATAIYGSRGSNGVVIITTKKGSKGKLRVGYDGYYGIQQVYKPLDVLTATEYKDVLNSIIDLGGGDELQRIDEIEGGGTDWQDLIYRTAKTQNHNITMSGGAANLTYFSSINYFEQEGLVEGSSMERFNTRINLNYDDKEKMRAGVNLNGSYIFDDFASTGLGINENGGAIYTAINYDPVIAPYTEDGSYRKSDFFVGDNPLAILNGEDAVAETFRFFGNTFLEYFILPELSAQAKLGGDVQNVRRDIFIQPYTVSGAGTGGIASIQTGRKDYVSVEGTLNYNKQFGENSLSGVVGTTYEYFQTKTFAGDARGFALPDLGTNAIGSGDPLLNNLGSGRTQAKFISYLARVNYSLKDKYLLTASFRADGSSRFGENNKFGYFPSAAIAWKMHKEGFMGDAEWVSELKPRFSIGSTGNASIGNELTYQTFSAGNQVLFGDSFYSTIVPSRISNPDLTWEKAVQIDVGFDFGLWENRLTGSFDYFNKETTDLLVSIPQPMNTGFTGQIQNMGGVRNQGFELTLSYDVIRTTDLYWNLSGNFSTLKNEVLNIGDRGDIIHGGLSQLPDFAIITPGEALNSYYGYIVDGIWQTDDDFSVTNDNVSPGDIKFRDITPDGTINSEDRTIIGDPIPDFTWGLTSNLQYKNFSLDVVMQGVQGMDKLNGNLANSMFPNNFRQNRIATPLLERWTPENPSNKYPSYVNPLASGGTSALINSITVEDASYIRLQSVRLGYDVAVENINFLNKLSFYVTAQNLFTITDYLGTDPASNASGSNTLAVDFNAYPIPRTYLLGVNVEF</sequence>
<evidence type="ECO:0000259" key="7">
    <source>
        <dbReference type="Pfam" id="PF07715"/>
    </source>
</evidence>
<dbReference type="EMBL" id="FOHT01000030">
    <property type="protein sequence ID" value="SET93448.1"/>
    <property type="molecule type" value="Genomic_DNA"/>
</dbReference>
<evidence type="ECO:0000256" key="4">
    <source>
        <dbReference type="RuleBase" id="RU003357"/>
    </source>
</evidence>
<dbReference type="Pfam" id="PF00593">
    <property type="entry name" value="TonB_dep_Rec_b-barrel"/>
    <property type="match status" value="1"/>
</dbReference>
<evidence type="ECO:0000256" key="3">
    <source>
        <dbReference type="ARBA" id="ARBA00023237"/>
    </source>
</evidence>
<dbReference type="RefSeq" id="WP_038555198.1">
    <property type="nucleotide sequence ID" value="NZ_FOHT01000030.1"/>
</dbReference>
<evidence type="ECO:0000313" key="8">
    <source>
        <dbReference type="EMBL" id="AHW58854.1"/>
    </source>
</evidence>
<proteinExistence type="inferred from homology"/>
<gene>
    <name evidence="8" type="ORF">FH5T_02605</name>
    <name evidence="9" type="ORF">SAMN05444285_13021</name>
</gene>
<keyword evidence="3" id="KW-0998">Cell outer membrane</keyword>